<comment type="caution">
    <text evidence="4">The sequence shown here is derived from an EMBL/GenBank/DDBJ whole genome shotgun (WGS) entry which is preliminary data.</text>
</comment>
<organism evidence="4 5">
    <name type="scientific">Vitis vinifera</name>
    <name type="common">Grape</name>
    <dbReference type="NCBI Taxonomy" id="29760"/>
    <lineage>
        <taxon>Eukaryota</taxon>
        <taxon>Viridiplantae</taxon>
        <taxon>Streptophyta</taxon>
        <taxon>Embryophyta</taxon>
        <taxon>Tracheophyta</taxon>
        <taxon>Spermatophyta</taxon>
        <taxon>Magnoliopsida</taxon>
        <taxon>eudicotyledons</taxon>
        <taxon>Gunneridae</taxon>
        <taxon>Pentapetalae</taxon>
        <taxon>rosids</taxon>
        <taxon>Vitales</taxon>
        <taxon>Vitaceae</taxon>
        <taxon>Viteae</taxon>
        <taxon>Vitis</taxon>
    </lineage>
</organism>
<dbReference type="Gene3D" id="1.10.510.10">
    <property type="entry name" value="Transferase(Phosphotransferase) domain 1"/>
    <property type="match status" value="1"/>
</dbReference>
<dbReference type="Proteomes" id="UP000288805">
    <property type="component" value="Unassembled WGS sequence"/>
</dbReference>
<accession>A0A438H458</accession>
<evidence type="ECO:0000256" key="2">
    <source>
        <dbReference type="SAM" id="SignalP"/>
    </source>
</evidence>
<dbReference type="EMBL" id="QGNW01000282">
    <property type="protein sequence ID" value="RVW79360.1"/>
    <property type="molecule type" value="Genomic_DNA"/>
</dbReference>
<dbReference type="PANTHER" id="PTHR44218:SF1">
    <property type="entry name" value="PROTEIN SPA1-RELATED 3"/>
    <property type="match status" value="1"/>
</dbReference>
<name>A0A438H458_VITVI</name>
<feature type="signal peptide" evidence="2">
    <location>
        <begin position="1"/>
        <end position="25"/>
    </location>
</feature>
<feature type="domain" description="Protein kinase" evidence="3">
    <location>
        <begin position="68"/>
        <end position="374"/>
    </location>
</feature>
<proteinExistence type="predicted"/>
<dbReference type="InterPro" id="IPR011009">
    <property type="entry name" value="Kinase-like_dom_sf"/>
</dbReference>
<dbReference type="GO" id="GO:0005524">
    <property type="term" value="F:ATP binding"/>
    <property type="evidence" value="ECO:0007669"/>
    <property type="project" value="InterPro"/>
</dbReference>
<dbReference type="InterPro" id="IPR044630">
    <property type="entry name" value="SPA1/2/3/4"/>
</dbReference>
<feature type="chain" id="PRO_5019040422" evidence="2">
    <location>
        <begin position="26"/>
        <end position="374"/>
    </location>
</feature>
<dbReference type="GO" id="GO:0004672">
    <property type="term" value="F:protein kinase activity"/>
    <property type="evidence" value="ECO:0007669"/>
    <property type="project" value="InterPro"/>
</dbReference>
<feature type="region of interest" description="Disordered" evidence="1">
    <location>
        <begin position="235"/>
        <end position="257"/>
    </location>
</feature>
<dbReference type="SUPFAM" id="SSF56112">
    <property type="entry name" value="Protein kinase-like (PK-like)"/>
    <property type="match status" value="1"/>
</dbReference>
<evidence type="ECO:0000259" key="3">
    <source>
        <dbReference type="PROSITE" id="PS50011"/>
    </source>
</evidence>
<dbReference type="PROSITE" id="PS50011">
    <property type="entry name" value="PROTEIN_KINASE_DOM"/>
    <property type="match status" value="1"/>
</dbReference>
<protein>
    <submittedName>
        <fullName evidence="4">Protein SPA1-related 3</fullName>
    </submittedName>
</protein>
<dbReference type="InterPro" id="IPR000719">
    <property type="entry name" value="Prot_kinase_dom"/>
</dbReference>
<dbReference type="AlphaFoldDB" id="A0A438H458"/>
<sequence length="374" mass="41624">MLSLGYGTALFSLLSSLLLLYVCMAGHRAGGDSYFFLFYPLRTIHREFFDGGAGLWVPLKCVFDTKCYRWMTMEGSSESGWRNSDISRGLNVSIVSHGRNPRQRHANRIGLSGGASHDSGFISGRKERDHVLSSHAKNHKNQVGISQVCDDDVALDPFVRAIEWGDVSLRHWLDKPERRVDALECLHIFTQIAEIVNAAHSQGVVVNNVRPSCFVMSSFNHVSFIESVSCSDSGSDSLEDGSNSHTEEDNGLSSLPDDLHLQKSVSATHVTLVEDREEYKSTDRRSVEQSEEKKQTFPMKEILLMETNWYTSPEEISGAQTSCASDIYQLGVLLFELKRRKEQNYVLFEASSSSSSVVVEVAKGSFILPMVAAP</sequence>
<dbReference type="PANTHER" id="PTHR44218">
    <property type="entry name" value="PROTEIN SPA1-RELATED 2"/>
    <property type="match status" value="1"/>
</dbReference>
<evidence type="ECO:0000256" key="1">
    <source>
        <dbReference type="SAM" id="MobiDB-lite"/>
    </source>
</evidence>
<evidence type="ECO:0000313" key="4">
    <source>
        <dbReference type="EMBL" id="RVW79360.1"/>
    </source>
</evidence>
<reference evidence="4 5" key="1">
    <citation type="journal article" date="2018" name="PLoS Genet.">
        <title>Population sequencing reveals clonal diversity and ancestral inbreeding in the grapevine cultivar Chardonnay.</title>
        <authorList>
            <person name="Roach M.J."/>
            <person name="Johnson D.L."/>
            <person name="Bohlmann J."/>
            <person name="van Vuuren H.J."/>
            <person name="Jones S.J."/>
            <person name="Pretorius I.S."/>
            <person name="Schmidt S.A."/>
            <person name="Borneman A.R."/>
        </authorList>
    </citation>
    <scope>NUCLEOTIDE SEQUENCE [LARGE SCALE GENOMIC DNA]</scope>
    <source>
        <strain evidence="5">cv. Chardonnay</strain>
        <tissue evidence="4">Leaf</tissue>
    </source>
</reference>
<dbReference type="GO" id="GO:0009640">
    <property type="term" value="P:photomorphogenesis"/>
    <property type="evidence" value="ECO:0007669"/>
    <property type="project" value="InterPro"/>
</dbReference>
<feature type="compositionally biased region" description="Low complexity" evidence="1">
    <location>
        <begin position="235"/>
        <end position="244"/>
    </location>
</feature>
<gene>
    <name evidence="4" type="primary">SPA3_5</name>
    <name evidence="4" type="ORF">CK203_040901</name>
</gene>
<keyword evidence="2" id="KW-0732">Signal</keyword>
<evidence type="ECO:0000313" key="5">
    <source>
        <dbReference type="Proteomes" id="UP000288805"/>
    </source>
</evidence>